<keyword evidence="2" id="KW-0238">DNA-binding</keyword>
<dbReference type="Proteomes" id="UP000077521">
    <property type="component" value="Unassembled WGS sequence"/>
</dbReference>
<dbReference type="InterPro" id="IPR014001">
    <property type="entry name" value="Helicase_ATP-bd"/>
</dbReference>
<evidence type="ECO:0000256" key="4">
    <source>
        <dbReference type="ARBA" id="ARBA00034617"/>
    </source>
</evidence>
<dbReference type="Pfam" id="PF00270">
    <property type="entry name" value="DEAD"/>
    <property type="match status" value="1"/>
</dbReference>
<feature type="non-terminal residue" evidence="7">
    <location>
        <position position="1"/>
    </location>
</feature>
<gene>
    <name evidence="7" type="ORF">A4X13_0g8936</name>
</gene>
<dbReference type="GO" id="GO:0005737">
    <property type="term" value="C:cytoplasm"/>
    <property type="evidence" value="ECO:0007669"/>
    <property type="project" value="TreeGrafter"/>
</dbReference>
<name>A0A8T8SCP9_9BASI</name>
<dbReference type="GO" id="GO:0043138">
    <property type="term" value="F:3'-5' DNA helicase activity"/>
    <property type="evidence" value="ECO:0007669"/>
    <property type="project" value="UniProtKB-EC"/>
</dbReference>
<organism evidence="7 8">
    <name type="scientific">Tilletia indica</name>
    <dbReference type="NCBI Taxonomy" id="43049"/>
    <lineage>
        <taxon>Eukaryota</taxon>
        <taxon>Fungi</taxon>
        <taxon>Dikarya</taxon>
        <taxon>Basidiomycota</taxon>
        <taxon>Ustilaginomycotina</taxon>
        <taxon>Exobasidiomycetes</taxon>
        <taxon>Tilletiales</taxon>
        <taxon>Tilletiaceae</taxon>
        <taxon>Tilletia</taxon>
    </lineage>
</organism>
<comment type="similarity">
    <text evidence="1">Belongs to the helicase family. RecQ subfamily.</text>
</comment>
<dbReference type="GO" id="GO:0005694">
    <property type="term" value="C:chromosome"/>
    <property type="evidence" value="ECO:0007669"/>
    <property type="project" value="TreeGrafter"/>
</dbReference>
<dbReference type="GO" id="GO:0009378">
    <property type="term" value="F:four-way junction helicase activity"/>
    <property type="evidence" value="ECO:0007669"/>
    <property type="project" value="TreeGrafter"/>
</dbReference>
<evidence type="ECO:0000256" key="5">
    <source>
        <dbReference type="ARBA" id="ARBA00034808"/>
    </source>
</evidence>
<dbReference type="EMBL" id="LWDF02001956">
    <property type="protein sequence ID" value="KAE8237044.1"/>
    <property type="molecule type" value="Genomic_DNA"/>
</dbReference>
<sequence length="733" mass="81312">MWSANGQSVAISGHWIGLQDIRKMMKDSIASVEAGLKGLLAHANDQSFLAAFDLSKLVDNPSQDDPNMWFGNLASNKPHLDLDAYGNQVMPTLMTMKMDNKTKKWQPNPDWSKVQLLWDEETKFLKALLVAIHITSGMPSRGSELLETTWRNDYGARLRNVLAGHDGEIILDSTYSKTEYKSTRVKQNIRFLHPSVARVLAIYLCTVRQTTDELFHLKYDVDRTYLWCNVNDKCQRGIARWDTTYLGRALKTQSELSGIGAALNVSEFRQLIEAVAHKHFRTGYLREAMRVLFPAEPNKQDACEDLDDPTLLGLEGCGGEEEDFADIAADFMEGLRGGGASQRGQQQDLFSAQSGRSDEASWACYARQKIHRAGMDDGVITNSRVASRMYQAFFGLFRPRVSGNTAATAPVLPVGVPISTTKGQPVTPSAHLLVVPEPASHITEAPPLNQRNSVTHAADVRKRTAILASGPSSFALGSDGLQGRLALSPLVLKAVMDLTKGSYPRRPLAQPVSDGLALIERSIANFACIVKTNGGKSLLWQADAWMSRKGYPSFALLIVPYLSLIDDIKRVGREKGIMCADWDPNLTISPDTEIVVVSLAKAVKGPFLLWLGDTEIQAALRRVFVDEAHVLIDEEFRKGIEDFGKVTERLPAKQFVFLSATIPPTSEDRLEKITCMPLLFLREGTNRENLAYSLVNVANEREAVERVRESINRVTKDTIAGKQVLIICRDRRT</sequence>
<evidence type="ECO:0000256" key="2">
    <source>
        <dbReference type="ARBA" id="ARBA00023125"/>
    </source>
</evidence>
<dbReference type="PANTHER" id="PTHR13710">
    <property type="entry name" value="DNA HELICASE RECQ FAMILY MEMBER"/>
    <property type="match status" value="1"/>
</dbReference>
<dbReference type="Gene3D" id="3.40.50.300">
    <property type="entry name" value="P-loop containing nucleotide triphosphate hydrolases"/>
    <property type="match status" value="1"/>
</dbReference>
<feature type="domain" description="Helicase ATP-binding" evidence="6">
    <location>
        <begin position="517"/>
        <end position="680"/>
    </location>
</feature>
<evidence type="ECO:0000313" key="7">
    <source>
        <dbReference type="EMBL" id="KAE8237044.1"/>
    </source>
</evidence>
<evidence type="ECO:0000256" key="3">
    <source>
        <dbReference type="ARBA" id="ARBA00023235"/>
    </source>
</evidence>
<dbReference type="PROSITE" id="PS51192">
    <property type="entry name" value="HELICASE_ATP_BIND_1"/>
    <property type="match status" value="1"/>
</dbReference>
<dbReference type="GO" id="GO:0003677">
    <property type="term" value="F:DNA binding"/>
    <property type="evidence" value="ECO:0007669"/>
    <property type="project" value="UniProtKB-KW"/>
</dbReference>
<dbReference type="GO" id="GO:0005524">
    <property type="term" value="F:ATP binding"/>
    <property type="evidence" value="ECO:0007669"/>
    <property type="project" value="InterPro"/>
</dbReference>
<evidence type="ECO:0000313" key="8">
    <source>
        <dbReference type="Proteomes" id="UP000077521"/>
    </source>
</evidence>
<evidence type="ECO:0000259" key="6">
    <source>
        <dbReference type="PROSITE" id="PS51192"/>
    </source>
</evidence>
<reference evidence="7" key="1">
    <citation type="submission" date="2016-04" db="EMBL/GenBank/DDBJ databases">
        <authorList>
            <person name="Nguyen H.D."/>
            <person name="Samba Siva P."/>
            <person name="Cullis J."/>
            <person name="Levesque C.A."/>
            <person name="Hambleton S."/>
        </authorList>
    </citation>
    <scope>NUCLEOTIDE SEQUENCE</scope>
    <source>
        <strain evidence="7">DAOMC 236416</strain>
    </source>
</reference>
<protein>
    <recommendedName>
        <fullName evidence="5">DNA 3'-5' helicase</fullName>
        <ecNumber evidence="5">5.6.2.4</ecNumber>
    </recommendedName>
</protein>
<reference evidence="7" key="2">
    <citation type="journal article" date="2019" name="IMA Fungus">
        <title>Genome sequencing and comparison of five Tilletia species to identify candidate genes for the detection of regulated species infecting wheat.</title>
        <authorList>
            <person name="Nguyen H.D.T."/>
            <person name="Sultana T."/>
            <person name="Kesanakurti P."/>
            <person name="Hambleton S."/>
        </authorList>
    </citation>
    <scope>NUCLEOTIDE SEQUENCE</scope>
    <source>
        <strain evidence="7">DAOMC 236416</strain>
    </source>
</reference>
<proteinExistence type="inferred from homology"/>
<dbReference type="EC" id="5.6.2.4" evidence="5"/>
<keyword evidence="3" id="KW-0413">Isomerase</keyword>
<accession>A0A8T8SCP9</accession>
<comment type="caution">
    <text evidence="7">The sequence shown here is derived from an EMBL/GenBank/DDBJ whole genome shotgun (WGS) entry which is preliminary data.</text>
</comment>
<dbReference type="AlphaFoldDB" id="A0A8T8SCP9"/>
<evidence type="ECO:0000256" key="1">
    <source>
        <dbReference type="ARBA" id="ARBA00005446"/>
    </source>
</evidence>
<comment type="catalytic activity">
    <reaction evidence="4">
        <text>Couples ATP hydrolysis with the unwinding of duplex DNA by translocating in the 3'-5' direction.</text>
        <dbReference type="EC" id="5.6.2.4"/>
    </reaction>
</comment>
<dbReference type="PANTHER" id="PTHR13710:SF105">
    <property type="entry name" value="ATP-DEPENDENT DNA HELICASE Q1"/>
    <property type="match status" value="1"/>
</dbReference>
<keyword evidence="8" id="KW-1185">Reference proteome</keyword>
<dbReference type="SMART" id="SM00487">
    <property type="entry name" value="DEXDc"/>
    <property type="match status" value="1"/>
</dbReference>
<dbReference type="GO" id="GO:0000724">
    <property type="term" value="P:double-strand break repair via homologous recombination"/>
    <property type="evidence" value="ECO:0007669"/>
    <property type="project" value="TreeGrafter"/>
</dbReference>
<dbReference type="SUPFAM" id="SSF52540">
    <property type="entry name" value="P-loop containing nucleoside triphosphate hydrolases"/>
    <property type="match status" value="1"/>
</dbReference>
<dbReference type="InterPro" id="IPR027417">
    <property type="entry name" value="P-loop_NTPase"/>
</dbReference>
<dbReference type="InterPro" id="IPR011545">
    <property type="entry name" value="DEAD/DEAH_box_helicase_dom"/>
</dbReference>